<evidence type="ECO:0000313" key="2">
    <source>
        <dbReference type="EMBL" id="MCZ4281703.1"/>
    </source>
</evidence>
<dbReference type="NCBIfam" id="TIGR01644">
    <property type="entry name" value="phage_P2_V"/>
    <property type="match status" value="1"/>
</dbReference>
<proteinExistence type="predicted"/>
<accession>A0ABT4LKS3</accession>
<dbReference type="Pfam" id="PF04717">
    <property type="entry name" value="Phage_base_V"/>
    <property type="match status" value="1"/>
</dbReference>
<protein>
    <submittedName>
        <fullName evidence="2">Phage baseplate assembly protein V</fullName>
    </submittedName>
</protein>
<dbReference type="RefSeq" id="WP_269423866.1">
    <property type="nucleotide sequence ID" value="NZ_JAPWGY010000004.1"/>
</dbReference>
<reference evidence="2" key="1">
    <citation type="submission" date="2022-12" db="EMBL/GenBank/DDBJ databases">
        <title>Bacterial isolates from different developmental stages of Nematostella vectensis.</title>
        <authorList>
            <person name="Fraune S."/>
        </authorList>
    </citation>
    <scope>NUCLEOTIDE SEQUENCE</scope>
    <source>
        <strain evidence="2">G21630-S1</strain>
    </source>
</reference>
<dbReference type="InterPro" id="IPR037026">
    <property type="entry name" value="Vgr_OB-fold_dom_sf"/>
</dbReference>
<organism evidence="2 3">
    <name type="scientific">Kiloniella laminariae</name>
    <dbReference type="NCBI Taxonomy" id="454162"/>
    <lineage>
        <taxon>Bacteria</taxon>
        <taxon>Pseudomonadati</taxon>
        <taxon>Pseudomonadota</taxon>
        <taxon>Alphaproteobacteria</taxon>
        <taxon>Rhodospirillales</taxon>
        <taxon>Kiloniellaceae</taxon>
        <taxon>Kiloniella</taxon>
    </lineage>
</organism>
<dbReference type="InterPro" id="IPR013046">
    <property type="entry name" value="GpV/Gp45"/>
</dbReference>
<dbReference type="Proteomes" id="UP001069802">
    <property type="component" value="Unassembled WGS sequence"/>
</dbReference>
<keyword evidence="3" id="KW-1185">Reference proteome</keyword>
<dbReference type="Gene3D" id="2.40.50.230">
    <property type="entry name" value="Gp5 N-terminal domain"/>
    <property type="match status" value="1"/>
</dbReference>
<dbReference type="InterPro" id="IPR006531">
    <property type="entry name" value="Gp5/Vgr_OB"/>
</dbReference>
<comment type="caution">
    <text evidence="2">The sequence shown here is derived from an EMBL/GenBank/DDBJ whole genome shotgun (WGS) entry which is preliminary data.</text>
</comment>
<evidence type="ECO:0000259" key="1">
    <source>
        <dbReference type="Pfam" id="PF04717"/>
    </source>
</evidence>
<evidence type="ECO:0000313" key="3">
    <source>
        <dbReference type="Proteomes" id="UP001069802"/>
    </source>
</evidence>
<gene>
    <name evidence="2" type="ORF">O4H49_13010</name>
</gene>
<dbReference type="EMBL" id="JAPWGY010000004">
    <property type="protein sequence ID" value="MCZ4281703.1"/>
    <property type="molecule type" value="Genomic_DNA"/>
</dbReference>
<name>A0ABT4LKS3_9PROT</name>
<sequence>MAQSNRAEDDFPRRRNHHGFMSPNLTEILRLIENLICYGTVVAADYPSARVKVSIKGRATAWLPWSTDRAAHDRSWDAPEIGEQVLVLCPSGDPANGVIAGTLFRQAAPAPASSVDTTRRVFGDGMVIEHDRATKLTRINALDSEGTLVLEAKNIVLRTGEEGYFHLDHHGKATRLTHLSGPNFESESWINGSVVTAKPDYGYQPPEVLTPDEEDAGL</sequence>
<feature type="domain" description="Gp5/Type VI secretion system Vgr protein OB-fold" evidence="1">
    <location>
        <begin position="39"/>
        <end position="104"/>
    </location>
</feature>